<dbReference type="Proteomes" id="UP000520814">
    <property type="component" value="Unassembled WGS sequence"/>
</dbReference>
<accession>A0A7W9SP51</accession>
<feature type="signal peptide" evidence="1">
    <location>
        <begin position="1"/>
        <end position="22"/>
    </location>
</feature>
<evidence type="ECO:0000313" key="3">
    <source>
        <dbReference type="Proteomes" id="UP000520814"/>
    </source>
</evidence>
<name>A0A7W9SP51_ARMRO</name>
<reference evidence="2 3" key="1">
    <citation type="submission" date="2020-08" db="EMBL/GenBank/DDBJ databases">
        <title>Genomic Encyclopedia of Type Strains, Phase IV (KMG-IV): sequencing the most valuable type-strain genomes for metagenomic binning, comparative biology and taxonomic classification.</title>
        <authorList>
            <person name="Goeker M."/>
        </authorList>
    </citation>
    <scope>NUCLEOTIDE SEQUENCE [LARGE SCALE GENOMIC DNA]</scope>
    <source>
        <strain evidence="2 3">DSM 23562</strain>
    </source>
</reference>
<comment type="caution">
    <text evidence="2">The sequence shown here is derived from an EMBL/GenBank/DDBJ whole genome shotgun (WGS) entry which is preliminary data.</text>
</comment>
<evidence type="ECO:0000256" key="1">
    <source>
        <dbReference type="SAM" id="SignalP"/>
    </source>
</evidence>
<evidence type="ECO:0008006" key="4">
    <source>
        <dbReference type="Google" id="ProtNLM"/>
    </source>
</evidence>
<evidence type="ECO:0000313" key="2">
    <source>
        <dbReference type="EMBL" id="MBB6049454.1"/>
    </source>
</evidence>
<dbReference type="EMBL" id="JACHGW010000001">
    <property type="protein sequence ID" value="MBB6049454.1"/>
    <property type="molecule type" value="Genomic_DNA"/>
</dbReference>
<protein>
    <recommendedName>
        <fullName evidence="4">Glycoside hydrolase family 42 N-terminal domain-containing protein</fullName>
    </recommendedName>
</protein>
<keyword evidence="1" id="KW-0732">Signal</keyword>
<dbReference type="PROSITE" id="PS51257">
    <property type="entry name" value="PROKAR_LIPOPROTEIN"/>
    <property type="match status" value="1"/>
</dbReference>
<keyword evidence="3" id="KW-1185">Reference proteome</keyword>
<dbReference type="Gene3D" id="2.60.120.260">
    <property type="entry name" value="Galactose-binding domain-like"/>
    <property type="match status" value="1"/>
</dbReference>
<sequence length="887" mass="96152">MRRGTVFLAMALGLLTGACARAQNPGSPKIGGGGGDFVWFEAESPRATNFPARHSFMPANDTEKAVLSGGAWIGAEGPRSLPLFLEYEVTTPSAGSYDFYARKFWKHGPFRWRFDQQPWQFVGKDPALLDDASIRQFVGANWVGAGTVSLTAGKHTLRIELTENNGAAAFDCFVLTKVPFLPRGKSKPGEKLNRTEPGWFAFEPDLDAFQPTSLDLRGLNEKVAGENGFIVRKGESFVHSKTGQPERFWAVNAGGELTRMPPAALRYLARDLAKKGVNLVRIHGALWKDDNFRAIDPEKLAGLQRFVAALKSEGIYSCLSIYFPLWLEIPAGDSLAGYTPGKKPFSLLFFNPEFQAIYRSWWKTLLTAPNPSGEPLGRDPAVALTELCNEDSYLFWTFSYDSIPPPQMALLEKQFGQWLAKKYGSVEAALAAWKQPDAKDKPTEGRAAFLPIWNLGNQRSLRSQDTVAFLAQSQRAFFDSTAQYLKTELGFQASVYGSNWVTGEARFLGPLDKWSNTGLDAMDRHGYFGGKHEGPRASYSLSVGDLYEDKSALKSPDEGLPLFDLKWNGLPSMVSEVNWPMPNRYRADLPILAAAYGALQGSSAIHFFALSGPSWSQQHGKFDLQVPSVLGQSPAAALIFRKGLVKTGPTVIEVNLKQASLFALQGAPVSAPVNLDALRAADLPSGQTKSLDTLPSLDPLAYLVGQVRANISEAGAPSKLGSLAGIDRAKKVARSATGELAWNWGSGRAVIAAPQANGLLGFLADAGTVSLPGMTITSQLDYGAITLVSLDGLPIATSKKLLLQVMSEDKNWGWKTAPGDKGLQRIESLGGAPILVKNLNGTVNLTRPDAASLTVTALDANGYPVAKLGTAKTILLRPDTLYYLIEK</sequence>
<gene>
    <name evidence="2" type="ORF">HNQ39_001216</name>
</gene>
<dbReference type="CDD" id="cd02795">
    <property type="entry name" value="CBM6-CBM35-CBM36_like"/>
    <property type="match status" value="1"/>
</dbReference>
<proteinExistence type="predicted"/>
<dbReference type="RefSeq" id="WP_184193056.1">
    <property type="nucleotide sequence ID" value="NZ_JACHGW010000001.1"/>
</dbReference>
<organism evidence="2 3">
    <name type="scientific">Armatimonas rosea</name>
    <dbReference type="NCBI Taxonomy" id="685828"/>
    <lineage>
        <taxon>Bacteria</taxon>
        <taxon>Bacillati</taxon>
        <taxon>Armatimonadota</taxon>
        <taxon>Armatimonadia</taxon>
        <taxon>Armatimonadales</taxon>
        <taxon>Armatimonadaceae</taxon>
        <taxon>Armatimonas</taxon>
    </lineage>
</organism>
<dbReference type="InterPro" id="IPR017853">
    <property type="entry name" value="GH"/>
</dbReference>
<dbReference type="AlphaFoldDB" id="A0A7W9SP51"/>
<dbReference type="SUPFAM" id="SSF51445">
    <property type="entry name" value="(Trans)glycosidases"/>
    <property type="match status" value="1"/>
</dbReference>
<dbReference type="Gene3D" id="3.20.20.80">
    <property type="entry name" value="Glycosidases"/>
    <property type="match status" value="1"/>
</dbReference>
<feature type="chain" id="PRO_5030527135" description="Glycoside hydrolase family 42 N-terminal domain-containing protein" evidence="1">
    <location>
        <begin position="23"/>
        <end position="887"/>
    </location>
</feature>